<comment type="caution">
    <text evidence="9">The sequence shown here is derived from an EMBL/GenBank/DDBJ whole genome shotgun (WGS) entry which is preliminary data.</text>
</comment>
<feature type="transmembrane region" description="Helical" evidence="7">
    <location>
        <begin position="135"/>
        <end position="156"/>
    </location>
</feature>
<keyword evidence="9" id="KW-0762">Sugar transport</keyword>
<dbReference type="PANTHER" id="PTHR43124">
    <property type="entry name" value="PURINE EFFLUX PUMP PBUE"/>
    <property type="match status" value="1"/>
</dbReference>
<feature type="transmembrane region" description="Helical" evidence="7">
    <location>
        <begin position="241"/>
        <end position="261"/>
    </location>
</feature>
<evidence type="ECO:0000256" key="5">
    <source>
        <dbReference type="ARBA" id="ARBA00022989"/>
    </source>
</evidence>
<comment type="subcellular location">
    <subcellularLocation>
        <location evidence="1">Cell membrane</location>
        <topology evidence="1">Multi-pass membrane protein</topology>
    </subcellularLocation>
</comment>
<keyword evidence="5 7" id="KW-1133">Transmembrane helix</keyword>
<organism evidence="9 10">
    <name type="scientific">Floricoccus tropicus</name>
    <dbReference type="NCBI Taxonomy" id="1859473"/>
    <lineage>
        <taxon>Bacteria</taxon>
        <taxon>Bacillati</taxon>
        <taxon>Bacillota</taxon>
        <taxon>Bacilli</taxon>
        <taxon>Lactobacillales</taxon>
        <taxon>Streptococcaceae</taxon>
        <taxon>Floricoccus</taxon>
    </lineage>
</organism>
<evidence type="ECO:0000256" key="6">
    <source>
        <dbReference type="ARBA" id="ARBA00023136"/>
    </source>
</evidence>
<name>A0A1E8GLV8_9LACT</name>
<dbReference type="PANTHER" id="PTHR43124:SF8">
    <property type="entry name" value="INNER MEMBRANE TRANSPORT PROTEIN YDHP"/>
    <property type="match status" value="1"/>
</dbReference>
<evidence type="ECO:0000259" key="8">
    <source>
        <dbReference type="PROSITE" id="PS50850"/>
    </source>
</evidence>
<feature type="transmembrane region" description="Helical" evidence="7">
    <location>
        <begin position="101"/>
        <end position="123"/>
    </location>
</feature>
<gene>
    <name evidence="9" type="ORF">BG261_04705</name>
</gene>
<evidence type="ECO:0000313" key="9">
    <source>
        <dbReference type="EMBL" id="OFI48966.1"/>
    </source>
</evidence>
<dbReference type="InterPro" id="IPR020846">
    <property type="entry name" value="MFS_dom"/>
</dbReference>
<dbReference type="STRING" id="1859473.BG261_04705"/>
<keyword evidence="6 7" id="KW-0472">Membrane</keyword>
<feature type="transmembrane region" description="Helical" evidence="7">
    <location>
        <begin position="334"/>
        <end position="355"/>
    </location>
</feature>
<dbReference type="PROSITE" id="PS50850">
    <property type="entry name" value="MFS"/>
    <property type="match status" value="1"/>
</dbReference>
<feature type="transmembrane region" description="Helical" evidence="7">
    <location>
        <begin position="75"/>
        <end position="95"/>
    </location>
</feature>
<keyword evidence="2" id="KW-0813">Transport</keyword>
<dbReference type="OrthoDB" id="9788453at2"/>
<feature type="transmembrane region" description="Helical" evidence="7">
    <location>
        <begin position="273"/>
        <end position="292"/>
    </location>
</feature>
<keyword evidence="4 7" id="KW-0812">Transmembrane</keyword>
<sequence>MDKKISPNFTLLALAINAFAIGSTEFISVGLLPMIVDSFKVSLDQAGLTVSLYALGVTIGAPLLTILTGKWNRKVLMLAIMITFILGNLIAAFAPTFSILLIGRIVSSLAHGIFMSVSTVIAADLVDESRRASAISIMFTGLTVATVTGVPLGTYIGQQTSWNMSFIFIAVIGLIGLLASLFLVPANLPIPGKVDLLGIKRIFTNKPLVISFLITALGYGGTFAVYTYISPILERYFGYSNSAIVIILVVYGIMVAIGNTIGGKLANKNTLNVLFKMFIALAISLGFMYFAILSTNMIIGTISVLLLGLFAFMNVPGLQLYVVQLAERFVPKDITLASAFNIAAFNIGISLGSTVGAKTTSTFGLQFTPLMGMVLVIIAVILVSFAKKKNQ</sequence>
<dbReference type="InterPro" id="IPR036259">
    <property type="entry name" value="MFS_trans_sf"/>
</dbReference>
<feature type="transmembrane region" description="Helical" evidence="7">
    <location>
        <begin position="367"/>
        <end position="386"/>
    </location>
</feature>
<dbReference type="CDD" id="cd17324">
    <property type="entry name" value="MFS_NepI_like"/>
    <property type="match status" value="1"/>
</dbReference>
<dbReference type="RefSeq" id="WP_070792569.1">
    <property type="nucleotide sequence ID" value="NZ_MKIR01000022.1"/>
</dbReference>
<evidence type="ECO:0000256" key="2">
    <source>
        <dbReference type="ARBA" id="ARBA00022448"/>
    </source>
</evidence>
<accession>A0A1E8GLV8</accession>
<keyword evidence="10" id="KW-1185">Reference proteome</keyword>
<dbReference type="AlphaFoldDB" id="A0A1E8GLV8"/>
<evidence type="ECO:0000313" key="10">
    <source>
        <dbReference type="Proteomes" id="UP000178622"/>
    </source>
</evidence>
<dbReference type="EMBL" id="MKIR01000022">
    <property type="protein sequence ID" value="OFI48966.1"/>
    <property type="molecule type" value="Genomic_DNA"/>
</dbReference>
<feature type="transmembrane region" description="Helical" evidence="7">
    <location>
        <begin position="208"/>
        <end position="229"/>
    </location>
</feature>
<feature type="transmembrane region" description="Helical" evidence="7">
    <location>
        <begin position="162"/>
        <end position="188"/>
    </location>
</feature>
<dbReference type="Pfam" id="PF07690">
    <property type="entry name" value="MFS_1"/>
    <property type="match status" value="1"/>
</dbReference>
<feature type="domain" description="Major facilitator superfamily (MFS) profile" evidence="8">
    <location>
        <begin position="10"/>
        <end position="391"/>
    </location>
</feature>
<dbReference type="GO" id="GO:0022857">
    <property type="term" value="F:transmembrane transporter activity"/>
    <property type="evidence" value="ECO:0007669"/>
    <property type="project" value="InterPro"/>
</dbReference>
<dbReference type="SUPFAM" id="SSF103473">
    <property type="entry name" value="MFS general substrate transporter"/>
    <property type="match status" value="1"/>
</dbReference>
<feature type="transmembrane region" description="Helical" evidence="7">
    <location>
        <begin position="12"/>
        <end position="36"/>
    </location>
</feature>
<protein>
    <submittedName>
        <fullName evidence="9">MFS sugar transporter</fullName>
    </submittedName>
</protein>
<evidence type="ECO:0000256" key="4">
    <source>
        <dbReference type="ARBA" id="ARBA00022692"/>
    </source>
</evidence>
<dbReference type="InterPro" id="IPR050189">
    <property type="entry name" value="MFS_Efflux_Transporters"/>
</dbReference>
<dbReference type="InterPro" id="IPR011701">
    <property type="entry name" value="MFS"/>
</dbReference>
<feature type="transmembrane region" description="Helical" evidence="7">
    <location>
        <begin position="48"/>
        <end position="68"/>
    </location>
</feature>
<dbReference type="GO" id="GO:0005886">
    <property type="term" value="C:plasma membrane"/>
    <property type="evidence" value="ECO:0007669"/>
    <property type="project" value="UniProtKB-SubCell"/>
</dbReference>
<keyword evidence="3" id="KW-1003">Cell membrane</keyword>
<evidence type="ECO:0000256" key="1">
    <source>
        <dbReference type="ARBA" id="ARBA00004651"/>
    </source>
</evidence>
<proteinExistence type="predicted"/>
<reference evidence="10" key="1">
    <citation type="submission" date="2016-09" db="EMBL/GenBank/DDBJ databases">
        <title>Draft genome sequence of a novel species of the family Streptococcaceae isolated from flowers.</title>
        <authorList>
            <person name="Chuah L.-O."/>
            <person name="Yap K.-P."/>
            <person name="Thong K.L."/>
            <person name="Liong M.T."/>
            <person name="Ahmad R."/>
            <person name="Rusul G."/>
        </authorList>
    </citation>
    <scope>NUCLEOTIDE SEQUENCE [LARGE SCALE GENOMIC DNA]</scope>
    <source>
        <strain evidence="10">DF1</strain>
    </source>
</reference>
<feature type="transmembrane region" description="Helical" evidence="7">
    <location>
        <begin position="298"/>
        <end position="322"/>
    </location>
</feature>
<evidence type="ECO:0000256" key="3">
    <source>
        <dbReference type="ARBA" id="ARBA00022475"/>
    </source>
</evidence>
<dbReference type="Proteomes" id="UP000178622">
    <property type="component" value="Unassembled WGS sequence"/>
</dbReference>
<dbReference type="Gene3D" id="1.20.1250.20">
    <property type="entry name" value="MFS general substrate transporter like domains"/>
    <property type="match status" value="1"/>
</dbReference>
<evidence type="ECO:0000256" key="7">
    <source>
        <dbReference type="SAM" id="Phobius"/>
    </source>
</evidence>